<evidence type="ECO:0000256" key="1">
    <source>
        <dbReference type="SAM" id="Coils"/>
    </source>
</evidence>
<dbReference type="Proteomes" id="UP000515268">
    <property type="component" value="Chromosome PVPCR_09"/>
</dbReference>
<keyword evidence="1" id="KW-0175">Coiled coil</keyword>
<feature type="compositionally biased region" description="Basic and acidic residues" evidence="2">
    <location>
        <begin position="614"/>
        <end position="632"/>
    </location>
</feature>
<feature type="region of interest" description="Disordered" evidence="2">
    <location>
        <begin position="1411"/>
        <end position="1433"/>
    </location>
</feature>
<dbReference type="VEuPathDB" id="PlasmoDB:PVPCR_0903720"/>
<feature type="coiled-coil region" evidence="1">
    <location>
        <begin position="1303"/>
        <end position="1365"/>
    </location>
</feature>
<reference evidence="4 5" key="1">
    <citation type="submission" date="2013-02" db="EMBL/GenBank/DDBJ databases">
        <title>The Genome Sequence of Plasmodium vinckei petteri CR.</title>
        <authorList>
            <consortium name="The Broad Institute Genome Sequencing Platform"/>
            <consortium name="The Broad Institute Genome Sequencing Center for Infectious Disease"/>
            <person name="Neafsey D."/>
            <person name="Cheeseman I."/>
            <person name="Volkman S."/>
            <person name="Adams J."/>
            <person name="Walker B."/>
            <person name="Young S.K."/>
            <person name="Zeng Q."/>
            <person name="Gargeya S."/>
            <person name="Fitzgerald M."/>
            <person name="Haas B."/>
            <person name="Abouelleil A."/>
            <person name="Alvarado L."/>
            <person name="Arachchi H.M."/>
            <person name="Berlin A.M."/>
            <person name="Chapman S.B."/>
            <person name="Dewar J."/>
            <person name="Goldberg J."/>
            <person name="Griggs A."/>
            <person name="Gujja S."/>
            <person name="Hansen M."/>
            <person name="Howarth C."/>
            <person name="Imamovic A."/>
            <person name="Larimer J."/>
            <person name="McCowan C."/>
            <person name="Murphy C."/>
            <person name="Neiman D."/>
            <person name="Pearson M."/>
            <person name="Priest M."/>
            <person name="Roberts A."/>
            <person name="Saif S."/>
            <person name="Shea T."/>
            <person name="Sisk P."/>
            <person name="Sykes S."/>
            <person name="Wortman J."/>
            <person name="Nusbaum C."/>
            <person name="Birren B."/>
        </authorList>
    </citation>
    <scope>NUCLEOTIDE SEQUENCE [LARGE SCALE GENOMIC DNA]</scope>
    <source>
        <strain evidence="4 5">CR</strain>
    </source>
</reference>
<feature type="coiled-coil region" evidence="1">
    <location>
        <begin position="1041"/>
        <end position="1117"/>
    </location>
</feature>
<evidence type="ECO:0000313" key="4">
    <source>
        <dbReference type="EMBL" id="EUD73002.1"/>
    </source>
</evidence>
<feature type="compositionally biased region" description="Acidic residues" evidence="2">
    <location>
        <begin position="372"/>
        <end position="416"/>
    </location>
</feature>
<name>W7AHX0_PLAVN</name>
<proteinExistence type="predicted"/>
<feature type="region of interest" description="Disordered" evidence="2">
    <location>
        <begin position="614"/>
        <end position="663"/>
    </location>
</feature>
<gene>
    <name evidence="3" type="ORF">PVPCR_0903720</name>
    <name evidence="4" type="ORF">YYG_02002</name>
</gene>
<feature type="region of interest" description="Disordered" evidence="2">
    <location>
        <begin position="365"/>
        <end position="471"/>
    </location>
</feature>
<protein>
    <submittedName>
        <fullName evidence="4">Uncharacterized protein</fullName>
    </submittedName>
</protein>
<feature type="compositionally biased region" description="Polar residues" evidence="2">
    <location>
        <begin position="517"/>
        <end position="531"/>
    </location>
</feature>
<feature type="compositionally biased region" description="Basic and acidic residues" evidence="2">
    <location>
        <begin position="654"/>
        <end position="663"/>
    </location>
</feature>
<evidence type="ECO:0000313" key="3">
    <source>
        <dbReference type="EMBL" id="CAD2104854.1"/>
    </source>
</evidence>
<evidence type="ECO:0000256" key="2">
    <source>
        <dbReference type="SAM" id="MobiDB-lite"/>
    </source>
</evidence>
<dbReference type="EMBL" id="LR865414">
    <property type="protein sequence ID" value="CAD2104854.1"/>
    <property type="molecule type" value="Genomic_DNA"/>
</dbReference>
<evidence type="ECO:0000313" key="5">
    <source>
        <dbReference type="Proteomes" id="UP000030659"/>
    </source>
</evidence>
<feature type="region of interest" description="Disordered" evidence="2">
    <location>
        <begin position="500"/>
        <end position="533"/>
    </location>
</feature>
<reference evidence="3 6" key="2">
    <citation type="submission" date="2020-08" db="EMBL/GenBank/DDBJ databases">
        <authorList>
            <person name="Ramaprasad A."/>
        </authorList>
    </citation>
    <scope>NUCLEOTIDE SEQUENCE [LARGE SCALE GENOMIC DNA]</scope>
</reference>
<dbReference type="OrthoDB" id="387139at2759"/>
<feature type="region of interest" description="Disordered" evidence="2">
    <location>
        <begin position="2259"/>
        <end position="2299"/>
    </location>
</feature>
<feature type="region of interest" description="Disordered" evidence="2">
    <location>
        <begin position="97"/>
        <end position="117"/>
    </location>
</feature>
<feature type="compositionally biased region" description="Polar residues" evidence="2">
    <location>
        <begin position="443"/>
        <end position="453"/>
    </location>
</feature>
<sequence>MDKNYEFQYYQNLMKKELKDYEAHSDVSCKIGYSDSESEGVASIKEVPYYAYKKNVINNKKEKLEKPIWRSFYDIEETAKDSYSDYEYSKNKKLGSEIESPRFGNTSEDDYKNSERVNNESYKQNEHNEWENNYINAINDSAKIYPFDKINNNVKNSLINNRNDNSSNEDLIYMSNNLNYNFREELEANMFNNLNMFKNLKKNNFDDATKHFMKPKTFKDINGLYYDTNEKAIDIDLLKMEHEKLTKMSSLANLNHIECDYFVHNNFTNTHNDNEYKQSKINRRGNNNYTKLRKNILDKNIRSDEINNTSSSSDDINSYIYGRNTEDYNVSLKNKKGIENTGKIGNKSKGKNTILKRIGVHWENKKKMQNEESYDEEMEDQDEEEEDEEDNEEEEEEDEEDEEEEDEEEEEEEEKEDESKKKHTYKGSKKRNDIDKFLKLKKNNMSNDLVNNKKNTKKRQDGKKNKKSFVGTPKSISKEIVKNIIKGIVENYDNNYSEHFNSNTMSSSDEYEDSENNQKTNKNISEPQNTSENEDLINEHIAKKINFEWWKSTEQIDNKEIDDIKNQKGASDKINNKDNLIENESSNKEKIGNRYEIPKDISYYVNMNRKKNGEKMIDDKNSNNFEENKNSEDSNDESCSNEKIDSCENDNNIDDSKKEEKFESQNIMKQFNIEEYNNNNSSLSNANKESIHNSLHCESEQIHDFDNNKNNLLENEKGFENDKQSCNTINDLYSFYDKINEYFEKENDDDLNNKNKSDLISNDSNDIKKKNLIEFAQKIMEGQNSIGKIHKNFNDYDKDDIKNEKIDIFLKYLKCVDNNLLETVFAFFVEKESNAEIKKHLETILLEKRNKVNQLTETTNILMNNQNTQTVDKDLKHEGIQTNNIKKEDNSIQTGIKDINNQIYVRENMINKKTSIDSIFFRNLTKDSGLLEEANASTKSKKYEYDENKNIDISTNLNKDEYEELKNINDLKINILEKIKSCYNHMDTENNYEEAILMINDKGDNQKNNKGISNNLYNIKSTGDNNVQNRSVITTETLETIRSFEDKVKILKSQNERLKKKIEKLYDEKEKIKNDYKKMEKIKKKQDNLFEATDKHIEKLHCELENMSKQNELIKINLKDKDMKIIELESQICNNNMHNNEYSDQTNLHIKNSEDNIKEYTNINDAHSLNDSVTDKKTIKKQIVLLQDQLFMLKNEIKQMECLKSENMELNKLLNMKKHNINENERNIAKLEKNIDILKEKNYNLNEQICDLKEKNIMLEKAAQLRSDESNNTTISSFVSDTTINNEIKIAKEEIEALYKDKINLLKSNLEEKANKINILNTLLKTSNEQSIELNKKIKCLLKENKNLQKNYEKSINDLKKINIKYDEDIIKGNSTKPDSIITTSDLSNGKIENNAIKQANEFAQKDDSYNLNKLQKGYNNSNDKNNGENDHDQIKNEIDKNMYEKKCTANLKDSQTDDTNIALISVDKNEITGENQDKYNILEDNNLKINETNSMFNNRKENIYTNLLKNENKYVNVNNIFEIDSIRANLQNMFSNTNENVSFNNYRVNNNEQSYTNMNKINAHSDSHISTNIENGHAPVQNTESLHNTNKYVNKIYAPIEDVYNRNNLQFISLEKNDENNRYIISENGTISQNSVEKHENPNNYYISNNENNHNNLIKSSDNVNIKTYECLHKINEFESANNESTLNNTETENNSTNNFKNIIYEDNNIAYTNKIIENYNDQNLKNDYLNSQKTNNMNENKSNDNMANEKKKKGEAWIIDIKNNEVFPYTKIENPVLSDEKEVVTKKKSNKKKVCQKKKSKNSTVNDMRNKTYNIVKRPNESIKMNKIGFANKKKNANLCMHKTNGSKLDSLVNDISKLVKNKIKEELKGKNISKDIANFEITKIKKKNPISKSALNNMRQDTAIILSDTFSLSSEALNSTLEKVDENSKDSIVDKNYNDQINKGPSDNSFNNKTAYSVNFTTNENKQNAYISNNDIIDTNIPKNYMNDFIMANKNDYSLYNPSYVNNDILLNNFTLNPKYMNESKYFNQNLMDIQQQLAPGILLNGVNGLYYNMNLNKNGLDSSKMCNIDISTNNNINYDNISYENWVKTNVLNQNNYNSNTKIINEYIKNANPMVNGIIQNNMSPFNDIANGNKHSDNYILDNNINDPEKDSTNYSINIMNNYQDIIKNINGCPLPDTLDNKIINSLSLGNNNSEHIKMGFENGNFNSYIPSLNALNLENNATLYLQNNNECLNRDAINTSEVDKNNQTELANKINNSHTSDTTLNDQVKNANNKDVGGKTTEKNTCNNNTNKIHNPKNNKIVSTNNCHDKKKTLIKNNTIRSKSVDIKKNDKKGGLIKENNFKRPKMRTQIFNYTENKNGLRDMSSYAKKVLEDMKSLIPSNISSLNTAGKNNKVEKKCLSSEINNIITTSENTNVYKENNENELNNLHNKYSKTENENIVESKVTTHSDSDYKQNENDNCIDKHTSNNDMSIVNNADYNKFNINNNMDNIYFDNKNIFQYNNENISKENRQNTYSKDSCNLTYNKFKRTASAVNNSFRIPPKSDNNLFQSETRKSLSNFREALKKQGILG</sequence>
<accession>W7AHX0</accession>
<feature type="compositionally biased region" description="Polar residues" evidence="2">
    <location>
        <begin position="2259"/>
        <end position="2278"/>
    </location>
</feature>
<keyword evidence="6" id="KW-1185">Reference proteome</keyword>
<dbReference type="EMBL" id="KI965397">
    <property type="protein sequence ID" value="EUD73002.1"/>
    <property type="molecule type" value="Genomic_DNA"/>
</dbReference>
<dbReference type="Proteomes" id="UP000030659">
    <property type="component" value="Unassembled WGS sequence"/>
</dbReference>
<evidence type="ECO:0000313" key="6">
    <source>
        <dbReference type="Proteomes" id="UP000515268"/>
    </source>
</evidence>
<organism evidence="4 5">
    <name type="scientific">Plasmodium vinckei petteri</name>
    <dbReference type="NCBI Taxonomy" id="138298"/>
    <lineage>
        <taxon>Eukaryota</taxon>
        <taxon>Sar</taxon>
        <taxon>Alveolata</taxon>
        <taxon>Apicomplexa</taxon>
        <taxon>Aconoidasida</taxon>
        <taxon>Haemosporida</taxon>
        <taxon>Plasmodiidae</taxon>
        <taxon>Plasmodium</taxon>
        <taxon>Plasmodium (Vinckeia)</taxon>
    </lineage>
</organism>
<feature type="compositionally biased region" description="Low complexity" evidence="2">
    <location>
        <begin position="2288"/>
        <end position="2299"/>
    </location>
</feature>
<feature type="coiled-coil region" evidence="1">
    <location>
        <begin position="1193"/>
        <end position="1248"/>
    </location>
</feature>